<reference evidence="2" key="1">
    <citation type="submission" date="2021-02" db="EMBL/GenBank/DDBJ databases">
        <authorList>
            <person name="Nowell W R."/>
        </authorList>
    </citation>
    <scope>NUCLEOTIDE SEQUENCE</scope>
</reference>
<keyword evidence="1" id="KW-1133">Transmembrane helix</keyword>
<dbReference type="Proteomes" id="UP000682733">
    <property type="component" value="Unassembled WGS sequence"/>
</dbReference>
<dbReference type="EMBL" id="CAJNOK010005901">
    <property type="protein sequence ID" value="CAF0987532.1"/>
    <property type="molecule type" value="Genomic_DNA"/>
</dbReference>
<protein>
    <submittedName>
        <fullName evidence="2">Uncharacterized protein</fullName>
    </submittedName>
</protein>
<evidence type="ECO:0000313" key="2">
    <source>
        <dbReference type="EMBL" id="CAF0987532.1"/>
    </source>
</evidence>
<keyword evidence="1" id="KW-0812">Transmembrane</keyword>
<sequence length="135" mass="15236">METVQRYQVLSPSTTRLRRLPVLGLCCLGLLGLLFVGVIVIAVFSQKRDINGHQHESGIIQIIYNLPAFNESLMISGQVPQSRYEVLQNILQRQLNNATGGRRAQQIKIKVINVFVRQPQNIGKKVSEYHRINGS</sequence>
<name>A0A8S2DS61_9BILA</name>
<keyword evidence="1" id="KW-0472">Membrane</keyword>
<evidence type="ECO:0000313" key="3">
    <source>
        <dbReference type="EMBL" id="CAF3757745.1"/>
    </source>
</evidence>
<proteinExistence type="predicted"/>
<accession>A0A8S2DS61</accession>
<feature type="transmembrane region" description="Helical" evidence="1">
    <location>
        <begin position="20"/>
        <end position="44"/>
    </location>
</feature>
<gene>
    <name evidence="2" type="ORF">OVA965_LOCUS13903</name>
    <name evidence="3" type="ORF">TMI583_LOCUS13906</name>
</gene>
<evidence type="ECO:0000313" key="4">
    <source>
        <dbReference type="Proteomes" id="UP000677228"/>
    </source>
</evidence>
<organism evidence="2 4">
    <name type="scientific">Didymodactylos carnosus</name>
    <dbReference type="NCBI Taxonomy" id="1234261"/>
    <lineage>
        <taxon>Eukaryota</taxon>
        <taxon>Metazoa</taxon>
        <taxon>Spiralia</taxon>
        <taxon>Gnathifera</taxon>
        <taxon>Rotifera</taxon>
        <taxon>Eurotatoria</taxon>
        <taxon>Bdelloidea</taxon>
        <taxon>Philodinida</taxon>
        <taxon>Philodinidae</taxon>
        <taxon>Didymodactylos</taxon>
    </lineage>
</organism>
<dbReference type="Proteomes" id="UP000677228">
    <property type="component" value="Unassembled WGS sequence"/>
</dbReference>
<dbReference type="EMBL" id="CAJOBA010005908">
    <property type="protein sequence ID" value="CAF3757745.1"/>
    <property type="molecule type" value="Genomic_DNA"/>
</dbReference>
<evidence type="ECO:0000256" key="1">
    <source>
        <dbReference type="SAM" id="Phobius"/>
    </source>
</evidence>
<dbReference type="AlphaFoldDB" id="A0A8S2DS61"/>
<comment type="caution">
    <text evidence="2">The sequence shown here is derived from an EMBL/GenBank/DDBJ whole genome shotgun (WGS) entry which is preliminary data.</text>
</comment>